<keyword evidence="2" id="KW-1185">Reference proteome</keyword>
<sequence>MASPGLAPIPDAHHDQRTDADIIAQLTSPPAVSASEQNVWAFWHAGFPSMRPWTQRNVIGWVRRLGPDWTVRVLDQVPGSSANVYHFLATSDLPHAVNESTMTGPSVGPHTADLIRLPLLYRYGGVWMDVGTLLLRHLDTICWNAIADPATPYEIGGFNLDVRPGVTVMMNSFIACRRGNEFIRRWHAIYMALWEGVTTCDGFHKHPLLSHLPLLHPPIDKIRDPDREGAMGRVTDYIAQIQCFERLRKLVDPSDGFDGPRYYHEKMYLFPALQEMYHLQLRTGWNGSEQFRLLSLQREGEGVLRDARYLRAADIVNDMLANSALMKLSHGPPGQLDTLADLWDEPRYENHDIQPGTFAAYIRFASAQYTQTREMVPLALRLETENILRAGVLEADTPSP</sequence>
<evidence type="ECO:0000313" key="2">
    <source>
        <dbReference type="Proteomes" id="UP000248423"/>
    </source>
</evidence>
<organism evidence="1 2">
    <name type="scientific">Aspergillus sclerotiicarbonarius (strain CBS 121057 / IBT 28362)</name>
    <dbReference type="NCBI Taxonomy" id="1448318"/>
    <lineage>
        <taxon>Eukaryota</taxon>
        <taxon>Fungi</taxon>
        <taxon>Dikarya</taxon>
        <taxon>Ascomycota</taxon>
        <taxon>Pezizomycotina</taxon>
        <taxon>Eurotiomycetes</taxon>
        <taxon>Eurotiomycetidae</taxon>
        <taxon>Eurotiales</taxon>
        <taxon>Aspergillaceae</taxon>
        <taxon>Aspergillus</taxon>
        <taxon>Aspergillus subgen. Circumdati</taxon>
    </lineage>
</organism>
<dbReference type="Proteomes" id="UP000248423">
    <property type="component" value="Unassembled WGS sequence"/>
</dbReference>
<evidence type="ECO:0000313" key="1">
    <source>
        <dbReference type="EMBL" id="PYI02042.1"/>
    </source>
</evidence>
<dbReference type="Gene3D" id="3.90.550.20">
    <property type="match status" value="1"/>
</dbReference>
<dbReference type="GO" id="GO:0016757">
    <property type="term" value="F:glycosyltransferase activity"/>
    <property type="evidence" value="ECO:0007669"/>
    <property type="project" value="InterPro"/>
</dbReference>
<dbReference type="VEuPathDB" id="FungiDB:BO78DRAFT_454739"/>
<dbReference type="InterPro" id="IPR029044">
    <property type="entry name" value="Nucleotide-diphossugar_trans"/>
</dbReference>
<evidence type="ECO:0008006" key="3">
    <source>
        <dbReference type="Google" id="ProtNLM"/>
    </source>
</evidence>
<dbReference type="Pfam" id="PF05704">
    <property type="entry name" value="Caps_synth"/>
    <property type="match status" value="1"/>
</dbReference>
<proteinExistence type="predicted"/>
<dbReference type="OrthoDB" id="409543at2759"/>
<dbReference type="InterPro" id="IPR008441">
    <property type="entry name" value="AfumC-like_glycosyl_Trfase"/>
</dbReference>
<protein>
    <recommendedName>
        <fullName evidence="3">Capsule polysaccharide biosynthesis protein</fullName>
    </recommendedName>
</protein>
<accession>A0A319DW67</accession>
<reference evidence="1 2" key="1">
    <citation type="submission" date="2018-02" db="EMBL/GenBank/DDBJ databases">
        <title>The genomes of Aspergillus section Nigri reveals drivers in fungal speciation.</title>
        <authorList>
            <consortium name="DOE Joint Genome Institute"/>
            <person name="Vesth T.C."/>
            <person name="Nybo J."/>
            <person name="Theobald S."/>
            <person name="Brandl J."/>
            <person name="Frisvad J.C."/>
            <person name="Nielsen K.F."/>
            <person name="Lyhne E.K."/>
            <person name="Kogle M.E."/>
            <person name="Kuo A."/>
            <person name="Riley R."/>
            <person name="Clum A."/>
            <person name="Nolan M."/>
            <person name="Lipzen A."/>
            <person name="Salamov A."/>
            <person name="Henrissat B."/>
            <person name="Wiebenga A."/>
            <person name="De vries R.P."/>
            <person name="Grigoriev I.V."/>
            <person name="Mortensen U.H."/>
            <person name="Andersen M.R."/>
            <person name="Baker S.E."/>
        </authorList>
    </citation>
    <scope>NUCLEOTIDE SEQUENCE [LARGE SCALE GENOMIC DNA]</scope>
    <source>
        <strain evidence="1 2">CBS 121057</strain>
    </source>
</reference>
<name>A0A319DW67_ASPSB</name>
<gene>
    <name evidence="1" type="ORF">BO78DRAFT_454739</name>
</gene>
<dbReference type="AlphaFoldDB" id="A0A319DW67"/>
<dbReference type="SUPFAM" id="SSF53448">
    <property type="entry name" value="Nucleotide-diphospho-sugar transferases"/>
    <property type="match status" value="1"/>
</dbReference>
<dbReference type="EMBL" id="KZ826402">
    <property type="protein sequence ID" value="PYI02042.1"/>
    <property type="molecule type" value="Genomic_DNA"/>
</dbReference>